<evidence type="ECO:0000313" key="2">
    <source>
        <dbReference type="EMBL" id="SMP08213.1"/>
    </source>
</evidence>
<feature type="transmembrane region" description="Helical" evidence="1">
    <location>
        <begin position="116"/>
        <end position="149"/>
    </location>
</feature>
<name>A0ABY1NFA6_9BACT</name>
<proteinExistence type="predicted"/>
<keyword evidence="1" id="KW-0472">Membrane</keyword>
<evidence type="ECO:0000256" key="1">
    <source>
        <dbReference type="SAM" id="Phobius"/>
    </source>
</evidence>
<keyword evidence="1" id="KW-0812">Transmembrane</keyword>
<gene>
    <name evidence="2" type="ORF">SAMN06265367_101701</name>
</gene>
<dbReference type="RefSeq" id="WP_283411627.1">
    <property type="nucleotide sequence ID" value="NZ_FXUA01000001.1"/>
</dbReference>
<feature type="transmembrane region" description="Helical" evidence="1">
    <location>
        <begin position="34"/>
        <end position="53"/>
    </location>
</feature>
<keyword evidence="3" id="KW-1185">Reference proteome</keyword>
<reference evidence="2 3" key="1">
    <citation type="submission" date="2017-05" db="EMBL/GenBank/DDBJ databases">
        <authorList>
            <person name="Varghese N."/>
            <person name="Submissions S."/>
        </authorList>
    </citation>
    <scope>NUCLEOTIDE SEQUENCE [LARGE SCALE GENOMIC DNA]</scope>
    <source>
        <strain evidence="2 3">DSM 15360</strain>
    </source>
</reference>
<comment type="caution">
    <text evidence="2">The sequence shown here is derived from an EMBL/GenBank/DDBJ whole genome shotgun (WGS) entry which is preliminary data.</text>
</comment>
<protein>
    <submittedName>
        <fullName evidence="2">Uncharacterized protein</fullName>
    </submittedName>
</protein>
<dbReference type="EMBL" id="FXUA01000001">
    <property type="protein sequence ID" value="SMP08213.1"/>
    <property type="molecule type" value="Genomic_DNA"/>
</dbReference>
<organism evidence="2 3">
    <name type="scientific">Algoriphagus winogradskyi</name>
    <dbReference type="NCBI Taxonomy" id="237017"/>
    <lineage>
        <taxon>Bacteria</taxon>
        <taxon>Pseudomonadati</taxon>
        <taxon>Bacteroidota</taxon>
        <taxon>Cytophagia</taxon>
        <taxon>Cytophagales</taxon>
        <taxon>Cyclobacteriaceae</taxon>
        <taxon>Algoriphagus</taxon>
    </lineage>
</organism>
<accession>A0ABY1NFA6</accession>
<evidence type="ECO:0000313" key="3">
    <source>
        <dbReference type="Proteomes" id="UP001157915"/>
    </source>
</evidence>
<dbReference type="Proteomes" id="UP001157915">
    <property type="component" value="Unassembled WGS sequence"/>
</dbReference>
<keyword evidence="1" id="KW-1133">Transmembrane helix</keyword>
<feature type="transmembrane region" description="Helical" evidence="1">
    <location>
        <begin position="65"/>
        <end position="88"/>
    </location>
</feature>
<sequence length="180" mass="20429">MMSKSPLSNLDNSNETPNLETQEFRRVYKNLDKLILVLLILVLPLFGMIYLYQSSGEIKWDLPELPAFVGQVLSGLGVGLLLAQYLLFRKKIKAVFHTDKLLMKLKIYASATRERYLILFVIALICSAGLLFFGSAIYNVIFAVALFFFSVAKPTPERIQKLLKLNKEDAEVIRLASRPD</sequence>